<evidence type="ECO:0000256" key="2">
    <source>
        <dbReference type="ARBA" id="ARBA00007163"/>
    </source>
</evidence>
<dbReference type="InterPro" id="IPR004827">
    <property type="entry name" value="bZIP"/>
</dbReference>
<evidence type="ECO:0000256" key="4">
    <source>
        <dbReference type="ARBA" id="ARBA00023125"/>
    </source>
</evidence>
<dbReference type="PANTHER" id="PTHR46714">
    <property type="entry name" value="TRANSCRIPTIONAL ACTIVATOR HAC1"/>
    <property type="match status" value="1"/>
</dbReference>
<evidence type="ECO:0000256" key="6">
    <source>
        <dbReference type="ARBA" id="ARBA00023230"/>
    </source>
</evidence>
<keyword evidence="11" id="KW-1185">Reference proteome</keyword>
<dbReference type="EMBL" id="QGML01002780">
    <property type="protein sequence ID" value="TVY87073.1"/>
    <property type="molecule type" value="Genomic_DNA"/>
</dbReference>
<feature type="compositionally biased region" description="Basic and acidic residues" evidence="8">
    <location>
        <begin position="123"/>
        <end position="133"/>
    </location>
</feature>
<evidence type="ECO:0000313" key="10">
    <source>
        <dbReference type="EMBL" id="TVY87073.1"/>
    </source>
</evidence>
<keyword evidence="7" id="KW-0539">Nucleus</keyword>
<dbReference type="Proteomes" id="UP000315522">
    <property type="component" value="Unassembled WGS sequence"/>
</dbReference>
<feature type="compositionally biased region" description="Polar residues" evidence="8">
    <location>
        <begin position="202"/>
        <end position="235"/>
    </location>
</feature>
<dbReference type="GO" id="GO:0006986">
    <property type="term" value="P:response to unfolded protein"/>
    <property type="evidence" value="ECO:0007669"/>
    <property type="project" value="UniProtKB-KW"/>
</dbReference>
<proteinExistence type="inferred from homology"/>
<comment type="subcellular location">
    <subcellularLocation>
        <location evidence="1">Nucleus</location>
    </subcellularLocation>
</comment>
<dbReference type="SUPFAM" id="SSF57959">
    <property type="entry name" value="Leucine zipper domain"/>
    <property type="match status" value="1"/>
</dbReference>
<feature type="region of interest" description="Disordered" evidence="8">
    <location>
        <begin position="202"/>
        <end position="253"/>
    </location>
</feature>
<evidence type="ECO:0000313" key="11">
    <source>
        <dbReference type="Proteomes" id="UP000315522"/>
    </source>
</evidence>
<dbReference type="GO" id="GO:0000981">
    <property type="term" value="F:DNA-binding transcription factor activity, RNA polymerase II-specific"/>
    <property type="evidence" value="ECO:0007669"/>
    <property type="project" value="InterPro"/>
</dbReference>
<keyword evidence="3" id="KW-0805">Transcription regulation</keyword>
<dbReference type="InterPro" id="IPR046347">
    <property type="entry name" value="bZIP_sf"/>
</dbReference>
<keyword evidence="5" id="KW-0804">Transcription</keyword>
<feature type="region of interest" description="Disordered" evidence="8">
    <location>
        <begin position="43"/>
        <end position="133"/>
    </location>
</feature>
<dbReference type="Pfam" id="PF07716">
    <property type="entry name" value="bZIP_2"/>
    <property type="match status" value="1"/>
</dbReference>
<gene>
    <name evidence="10" type="primary">hac1</name>
    <name evidence="10" type="ORF">LAWI1_G007349</name>
</gene>
<keyword evidence="6" id="KW-0834">Unfolded protein response</keyword>
<reference evidence="10 11" key="1">
    <citation type="submission" date="2018-05" db="EMBL/GenBank/DDBJ databases">
        <title>Genome sequencing and assembly of the regulated plant pathogen Lachnellula willkommii and related sister species for the development of diagnostic species identification markers.</title>
        <authorList>
            <person name="Giroux E."/>
            <person name="Bilodeau G."/>
        </authorList>
    </citation>
    <scope>NUCLEOTIDE SEQUENCE [LARGE SCALE GENOMIC DNA]</scope>
    <source>
        <strain evidence="10 11">CBS 172.35</strain>
    </source>
</reference>
<keyword evidence="4" id="KW-0238">DNA-binding</keyword>
<dbReference type="GO" id="GO:0005634">
    <property type="term" value="C:nucleus"/>
    <property type="evidence" value="ECO:0007669"/>
    <property type="project" value="UniProtKB-SubCell"/>
</dbReference>
<feature type="compositionally biased region" description="Basic and acidic residues" evidence="8">
    <location>
        <begin position="100"/>
        <end position="114"/>
    </location>
</feature>
<evidence type="ECO:0000256" key="3">
    <source>
        <dbReference type="ARBA" id="ARBA00023015"/>
    </source>
</evidence>
<dbReference type="GO" id="GO:0045944">
    <property type="term" value="P:positive regulation of transcription by RNA polymerase II"/>
    <property type="evidence" value="ECO:0007669"/>
    <property type="project" value="InterPro"/>
</dbReference>
<accession>A0A559M288</accession>
<dbReference type="PROSITE" id="PS50217">
    <property type="entry name" value="BZIP"/>
    <property type="match status" value="1"/>
</dbReference>
<protein>
    <submittedName>
        <fullName evidence="10">Transcriptional activator</fullName>
    </submittedName>
</protein>
<evidence type="ECO:0000256" key="7">
    <source>
        <dbReference type="ARBA" id="ARBA00023242"/>
    </source>
</evidence>
<evidence type="ECO:0000256" key="5">
    <source>
        <dbReference type="ARBA" id="ARBA00023163"/>
    </source>
</evidence>
<dbReference type="Gene3D" id="1.20.5.170">
    <property type="match status" value="1"/>
</dbReference>
<evidence type="ECO:0000256" key="1">
    <source>
        <dbReference type="ARBA" id="ARBA00004123"/>
    </source>
</evidence>
<feature type="region of interest" description="Disordered" evidence="8">
    <location>
        <begin position="1"/>
        <end position="28"/>
    </location>
</feature>
<evidence type="ECO:0000256" key="8">
    <source>
        <dbReference type="SAM" id="MobiDB-lite"/>
    </source>
</evidence>
<name>A0A559M288_9HELO</name>
<dbReference type="AlphaFoldDB" id="A0A559M288"/>
<sequence>MSTPQIKFENSPADSLADSFISTPGTQYPSLFANNTLDPIEAIMTPQSYEDDSIFGGSVREDSVLDDSPEGDKKQVKKRKSWGQQLPEPKTNLPPRKRAKTEDEKEQRRVERVLRNRRAAQSSRERKRQEVEALEAEKRQIERRNQDLEMRLAHMEEQYLRVTQELAQVTGNGNKMHVFGSSSAVSSPSQELRQASPVTFSQELFSSRDSNSNPTTISRQSVSEPHSLQTVNPASLSPEIRPVDDLTNASSSDMTQHPAAMLCLCDLQCQSEEQRPWMNTPTTTASAISQILIMTTFLNMISASTSTLLSPLSQIITSLRTGSVLSPTASILTLITWLITTMAPLTTSTSMNSSTTTTSLRPRFTLRISLLRRLLACSPNLARPLMDATVVAMRSASEQQLTHDCLSGVDASVRHVGASPPSVESLMTLLWAIHVIEKEREQKEKAPKLDAATEVRQACGKLDEMFRPGNITQKRVSYLSRERGNRAVEGKSLEDWRTEFKNRQS</sequence>
<organism evidence="10 11">
    <name type="scientific">Lachnellula willkommii</name>
    <dbReference type="NCBI Taxonomy" id="215461"/>
    <lineage>
        <taxon>Eukaryota</taxon>
        <taxon>Fungi</taxon>
        <taxon>Dikarya</taxon>
        <taxon>Ascomycota</taxon>
        <taxon>Pezizomycotina</taxon>
        <taxon>Leotiomycetes</taxon>
        <taxon>Helotiales</taxon>
        <taxon>Lachnaceae</taxon>
        <taxon>Lachnellula</taxon>
    </lineage>
</organism>
<comment type="similarity">
    <text evidence="2">Belongs to the bZIP family.</text>
</comment>
<dbReference type="PANTHER" id="PTHR46714:SF6">
    <property type="entry name" value="TRANSCRIPTIONAL ACTIVATOR HAC1"/>
    <property type="match status" value="1"/>
</dbReference>
<dbReference type="InterPro" id="IPR044280">
    <property type="entry name" value="Hac1/HY5"/>
</dbReference>
<feature type="domain" description="BZIP" evidence="9">
    <location>
        <begin position="106"/>
        <end position="169"/>
    </location>
</feature>
<dbReference type="GO" id="GO:0003677">
    <property type="term" value="F:DNA binding"/>
    <property type="evidence" value="ECO:0007669"/>
    <property type="project" value="UniProtKB-KW"/>
</dbReference>
<dbReference type="SMART" id="SM00338">
    <property type="entry name" value="BRLZ"/>
    <property type="match status" value="1"/>
</dbReference>
<comment type="caution">
    <text evidence="10">The sequence shown here is derived from an EMBL/GenBank/DDBJ whole genome shotgun (WGS) entry which is preliminary data.</text>
</comment>
<evidence type="ECO:0000259" key="9">
    <source>
        <dbReference type="PROSITE" id="PS50217"/>
    </source>
</evidence>